<dbReference type="Gene3D" id="2.40.240.10">
    <property type="entry name" value="Ribosomal Protein L25, Chain P"/>
    <property type="match status" value="1"/>
</dbReference>
<accession>A0A6J6XE71</accession>
<reference evidence="8" key="1">
    <citation type="submission" date="2020-05" db="EMBL/GenBank/DDBJ databases">
        <authorList>
            <person name="Chiriac C."/>
            <person name="Salcher M."/>
            <person name="Ghai R."/>
            <person name="Kavagutti S V."/>
        </authorList>
    </citation>
    <scope>NUCLEOTIDE SEQUENCE</scope>
</reference>
<keyword evidence="4" id="KW-0687">Ribonucleoprotein</keyword>
<dbReference type="SUPFAM" id="SSF50715">
    <property type="entry name" value="Ribosomal protein L25-like"/>
    <property type="match status" value="1"/>
</dbReference>
<dbReference type="InterPro" id="IPR020930">
    <property type="entry name" value="Ribosomal_uL5_bac-type"/>
</dbReference>
<dbReference type="Gene3D" id="2.170.120.20">
    <property type="entry name" value="Ribosomal protein L25, beta domain"/>
    <property type="match status" value="1"/>
</dbReference>
<keyword evidence="2" id="KW-0694">RNA-binding</keyword>
<gene>
    <name evidence="8" type="ORF">UFOPK3026_00147</name>
</gene>
<evidence type="ECO:0000256" key="2">
    <source>
        <dbReference type="ARBA" id="ARBA00022884"/>
    </source>
</evidence>
<keyword evidence="3" id="KW-0689">Ribosomal protein</keyword>
<dbReference type="InterPro" id="IPR020057">
    <property type="entry name" value="Ribosomal_bL25_b-dom"/>
</dbReference>
<organism evidence="8">
    <name type="scientific">freshwater metagenome</name>
    <dbReference type="NCBI Taxonomy" id="449393"/>
    <lineage>
        <taxon>unclassified sequences</taxon>
        <taxon>metagenomes</taxon>
        <taxon>ecological metagenomes</taxon>
    </lineage>
</organism>
<dbReference type="PANTHER" id="PTHR33284">
    <property type="entry name" value="RIBOSOMAL PROTEIN L25/GLN-TRNA SYNTHETASE, ANTI-CODON-BINDING DOMAIN-CONTAINING PROTEIN"/>
    <property type="match status" value="1"/>
</dbReference>
<dbReference type="HAMAP" id="MF_01334">
    <property type="entry name" value="Ribosomal_bL25_CTC"/>
    <property type="match status" value="1"/>
</dbReference>
<evidence type="ECO:0000259" key="7">
    <source>
        <dbReference type="Pfam" id="PF14693"/>
    </source>
</evidence>
<evidence type="ECO:0000313" key="8">
    <source>
        <dbReference type="EMBL" id="CAB4794415.1"/>
    </source>
</evidence>
<dbReference type="InterPro" id="IPR001021">
    <property type="entry name" value="Ribosomal_bL25_long"/>
</dbReference>
<feature type="region of interest" description="Disordered" evidence="5">
    <location>
        <begin position="194"/>
        <end position="218"/>
    </location>
</feature>
<evidence type="ECO:0000256" key="5">
    <source>
        <dbReference type="SAM" id="MobiDB-lite"/>
    </source>
</evidence>
<sequence length="218" mass="22708">MATILQTKIGRKIGSAESRRLVATDHIPGVIYGHGMVPVKITVERRDLRVALAGPAGVNTILELQVGDSKYPAIVKELQRDPVKRVVRHIDFMQISLTELITMDIPVRLTGIAKAVLSDGGLVDATVNTIQIRATASNIPNEILIDVTAMGMQDVIRLSDVVLPNGVSTVGDPDLVVVTVLETKTEEAAPVAAAAADGAATATPDAGAAPAGDAKPSA</sequence>
<evidence type="ECO:0000256" key="4">
    <source>
        <dbReference type="ARBA" id="ARBA00023274"/>
    </source>
</evidence>
<keyword evidence="1" id="KW-0699">rRNA-binding</keyword>
<dbReference type="GO" id="GO:0008097">
    <property type="term" value="F:5S rRNA binding"/>
    <property type="evidence" value="ECO:0007669"/>
    <property type="project" value="InterPro"/>
</dbReference>
<name>A0A6J6XE71_9ZZZZ</name>
<dbReference type="EMBL" id="CAFAAP010000012">
    <property type="protein sequence ID" value="CAB4794415.1"/>
    <property type="molecule type" value="Genomic_DNA"/>
</dbReference>
<feature type="domain" description="Large ribosomal subunit protein bL25 beta" evidence="7">
    <location>
        <begin position="101"/>
        <end position="183"/>
    </location>
</feature>
<dbReference type="GO" id="GO:0022625">
    <property type="term" value="C:cytosolic large ribosomal subunit"/>
    <property type="evidence" value="ECO:0007669"/>
    <property type="project" value="TreeGrafter"/>
</dbReference>
<dbReference type="Pfam" id="PF01386">
    <property type="entry name" value="Ribosomal_L25p"/>
    <property type="match status" value="1"/>
</dbReference>
<dbReference type="PANTHER" id="PTHR33284:SF1">
    <property type="entry name" value="RIBOSOMAL PROTEIN L25_GLN-TRNA SYNTHETASE, ANTI-CODON-BINDING DOMAIN-CONTAINING PROTEIN"/>
    <property type="match status" value="1"/>
</dbReference>
<dbReference type="InterPro" id="IPR011035">
    <property type="entry name" value="Ribosomal_bL25/Gln-tRNA_synth"/>
</dbReference>
<evidence type="ECO:0000256" key="3">
    <source>
        <dbReference type="ARBA" id="ARBA00022980"/>
    </source>
</evidence>
<dbReference type="InterPro" id="IPR020056">
    <property type="entry name" value="Rbsml_bL25/Gln-tRNA_synth_N"/>
</dbReference>
<dbReference type="InterPro" id="IPR037121">
    <property type="entry name" value="Ribosomal_bL25_C"/>
</dbReference>
<evidence type="ECO:0000259" key="6">
    <source>
        <dbReference type="Pfam" id="PF01386"/>
    </source>
</evidence>
<protein>
    <submittedName>
        <fullName evidence="8">Unannotated protein</fullName>
    </submittedName>
</protein>
<dbReference type="NCBIfam" id="TIGR00731">
    <property type="entry name" value="bL25_bact_ctc"/>
    <property type="match status" value="1"/>
</dbReference>
<evidence type="ECO:0000256" key="1">
    <source>
        <dbReference type="ARBA" id="ARBA00022730"/>
    </source>
</evidence>
<proteinExistence type="inferred from homology"/>
<dbReference type="GO" id="GO:0006412">
    <property type="term" value="P:translation"/>
    <property type="evidence" value="ECO:0007669"/>
    <property type="project" value="InterPro"/>
</dbReference>
<dbReference type="Pfam" id="PF14693">
    <property type="entry name" value="Ribosomal_TL5_C"/>
    <property type="match status" value="1"/>
</dbReference>
<dbReference type="AlphaFoldDB" id="A0A6J6XE71"/>
<dbReference type="InterPro" id="IPR029751">
    <property type="entry name" value="Ribosomal_L25_dom"/>
</dbReference>
<dbReference type="CDD" id="cd00495">
    <property type="entry name" value="Ribosomal_L25_TL5_CTC"/>
    <property type="match status" value="1"/>
</dbReference>
<feature type="domain" description="Large ribosomal subunit protein bL25 L25" evidence="6">
    <location>
        <begin position="11"/>
        <end position="92"/>
    </location>
</feature>
<dbReference type="GO" id="GO:0003735">
    <property type="term" value="F:structural constituent of ribosome"/>
    <property type="evidence" value="ECO:0007669"/>
    <property type="project" value="InterPro"/>
</dbReference>